<organism evidence="3 4">
    <name type="scientific">Fulvivirga kasyanovii</name>
    <dbReference type="NCBI Taxonomy" id="396812"/>
    <lineage>
        <taxon>Bacteria</taxon>
        <taxon>Pseudomonadati</taxon>
        <taxon>Bacteroidota</taxon>
        <taxon>Cytophagia</taxon>
        <taxon>Cytophagales</taxon>
        <taxon>Fulvivirgaceae</taxon>
        <taxon>Fulvivirga</taxon>
    </lineage>
</organism>
<keyword evidence="1" id="KW-0560">Oxidoreductase</keyword>
<proteinExistence type="predicted"/>
<gene>
    <name evidence="3" type="ORF">E1163_17590</name>
</gene>
<dbReference type="InterPro" id="IPR029061">
    <property type="entry name" value="THDP-binding"/>
</dbReference>
<sequence>MSVQVLNPSGNGNPLTAKDYATDQDVRWCPGCGDYSILKQVQTVLPTLGIPKEKTVFVSGIGCAARYPYYMNTYGMHSIHGRATAVASGLKAARPDLDVWIITGDGDALSIGGNHFIHLLRRNFNVNVLLFNNEIYGLTKGQYSPTSPKGKVTKSMPYGSVDHPFNPIALALGAEGTFVARSMDRDPKHLRDMLLAAHQHKGSSFIDIYQNCNVFNDGAFGLFTDKDTKDDHTLFLEEDKPLVFGKETKGIKLDGFKPIVVSLEENAADECWIHDPKDKIKASILSSFFEYDMNQGALPRPFGIFYKNDRATYEDLLAEQIEEHKKKDNTDLDKLLSGENVWEVK</sequence>
<dbReference type="SUPFAM" id="SSF52518">
    <property type="entry name" value="Thiamin diphosphate-binding fold (THDP-binding)"/>
    <property type="match status" value="1"/>
</dbReference>
<evidence type="ECO:0000313" key="4">
    <source>
        <dbReference type="Proteomes" id="UP000798808"/>
    </source>
</evidence>
<dbReference type="RefSeq" id="WP_155173781.1">
    <property type="nucleotide sequence ID" value="NZ_BAAAFL010000068.1"/>
</dbReference>
<dbReference type="Gene3D" id="3.40.50.970">
    <property type="match status" value="1"/>
</dbReference>
<keyword evidence="4" id="KW-1185">Reference proteome</keyword>
<reference evidence="3 4" key="1">
    <citation type="submission" date="2019-02" db="EMBL/GenBank/DDBJ databases">
        <authorList>
            <person name="Goldberg S.R."/>
            <person name="Haltli B.A."/>
            <person name="Correa H."/>
            <person name="Russell K.G."/>
        </authorList>
    </citation>
    <scope>NUCLEOTIDE SEQUENCE [LARGE SCALE GENOMIC DNA]</scope>
    <source>
        <strain evidence="3 4">JCM 16186</strain>
    </source>
</reference>
<protein>
    <submittedName>
        <fullName evidence="3">2-oxoacid:ferredoxin oxidoreductase subunit beta</fullName>
    </submittedName>
</protein>
<dbReference type="CDD" id="cd03375">
    <property type="entry name" value="TPP_OGFOR"/>
    <property type="match status" value="1"/>
</dbReference>
<evidence type="ECO:0000313" key="3">
    <source>
        <dbReference type="EMBL" id="MTI26772.1"/>
    </source>
</evidence>
<feature type="domain" description="Thiamine pyrophosphate enzyme TPP-binding" evidence="2">
    <location>
        <begin position="63"/>
        <end position="208"/>
    </location>
</feature>
<dbReference type="InterPro" id="IPR051457">
    <property type="entry name" value="2-oxoacid:Fd_oxidoreductase"/>
</dbReference>
<name>A0ABW9RSP6_9BACT</name>
<evidence type="ECO:0000256" key="1">
    <source>
        <dbReference type="ARBA" id="ARBA00023002"/>
    </source>
</evidence>
<dbReference type="PANTHER" id="PTHR48084">
    <property type="entry name" value="2-OXOGLUTARATE OXIDOREDUCTASE SUBUNIT KORB-RELATED"/>
    <property type="match status" value="1"/>
</dbReference>
<comment type="caution">
    <text evidence="3">The sequence shown here is derived from an EMBL/GenBank/DDBJ whole genome shotgun (WGS) entry which is preliminary data.</text>
</comment>
<evidence type="ECO:0000259" key="2">
    <source>
        <dbReference type="Pfam" id="PF02775"/>
    </source>
</evidence>
<dbReference type="InterPro" id="IPR011766">
    <property type="entry name" value="TPP_enzyme_TPP-bd"/>
</dbReference>
<dbReference type="PANTHER" id="PTHR48084:SF4">
    <property type="entry name" value="2-OXOGLUTARATE OXIDOREDUCTASE SUBUNIT KORB"/>
    <property type="match status" value="1"/>
</dbReference>
<dbReference type="Proteomes" id="UP000798808">
    <property type="component" value="Unassembled WGS sequence"/>
</dbReference>
<dbReference type="Pfam" id="PF02775">
    <property type="entry name" value="TPP_enzyme_C"/>
    <property type="match status" value="1"/>
</dbReference>
<dbReference type="EMBL" id="SMLW01000597">
    <property type="protein sequence ID" value="MTI26772.1"/>
    <property type="molecule type" value="Genomic_DNA"/>
</dbReference>
<accession>A0ABW9RSP6</accession>